<gene>
    <name evidence="2" type="ORF">F2Q68_00006024</name>
</gene>
<sequence length="65" mass="7182">MAQNIDKVYHCVVAICRYQDVGAFNRVAKAAGEVGQKTKEKVEAEQPPQPSQSEQKPPEGYSPLH</sequence>
<name>A0A8S9J6U9_BRACR</name>
<organism evidence="2 3">
    <name type="scientific">Brassica cretica</name>
    <name type="common">Mustard</name>
    <dbReference type="NCBI Taxonomy" id="69181"/>
    <lineage>
        <taxon>Eukaryota</taxon>
        <taxon>Viridiplantae</taxon>
        <taxon>Streptophyta</taxon>
        <taxon>Embryophyta</taxon>
        <taxon>Tracheophyta</taxon>
        <taxon>Spermatophyta</taxon>
        <taxon>Magnoliopsida</taxon>
        <taxon>eudicotyledons</taxon>
        <taxon>Gunneridae</taxon>
        <taxon>Pentapetalae</taxon>
        <taxon>rosids</taxon>
        <taxon>malvids</taxon>
        <taxon>Brassicales</taxon>
        <taxon>Brassicaceae</taxon>
        <taxon>Brassiceae</taxon>
        <taxon>Brassica</taxon>
    </lineage>
</organism>
<evidence type="ECO:0000256" key="1">
    <source>
        <dbReference type="SAM" id="MobiDB-lite"/>
    </source>
</evidence>
<dbReference type="Proteomes" id="UP000712281">
    <property type="component" value="Unassembled WGS sequence"/>
</dbReference>
<evidence type="ECO:0000313" key="3">
    <source>
        <dbReference type="Proteomes" id="UP000712281"/>
    </source>
</evidence>
<comment type="caution">
    <text evidence="2">The sequence shown here is derived from an EMBL/GenBank/DDBJ whole genome shotgun (WGS) entry which is preliminary data.</text>
</comment>
<dbReference type="EMBL" id="QGKW02001660">
    <property type="protein sequence ID" value="KAF2576897.1"/>
    <property type="molecule type" value="Genomic_DNA"/>
</dbReference>
<evidence type="ECO:0000313" key="2">
    <source>
        <dbReference type="EMBL" id="KAF2576897.1"/>
    </source>
</evidence>
<dbReference type="AlphaFoldDB" id="A0A8S9J6U9"/>
<accession>A0A8S9J6U9</accession>
<proteinExistence type="predicted"/>
<protein>
    <submittedName>
        <fullName evidence="2">Uncharacterized protein</fullName>
    </submittedName>
</protein>
<reference evidence="2" key="1">
    <citation type="submission" date="2019-12" db="EMBL/GenBank/DDBJ databases">
        <title>Genome sequencing and annotation of Brassica cretica.</title>
        <authorList>
            <person name="Studholme D.J."/>
            <person name="Sarris P.F."/>
        </authorList>
    </citation>
    <scope>NUCLEOTIDE SEQUENCE</scope>
    <source>
        <strain evidence="2">PFS-001/15</strain>
        <tissue evidence="2">Leaf</tissue>
    </source>
</reference>
<feature type="region of interest" description="Disordered" evidence="1">
    <location>
        <begin position="32"/>
        <end position="65"/>
    </location>
</feature>